<comment type="similarity">
    <text evidence="2">Belongs to the EamA transporter family.</text>
</comment>
<feature type="transmembrane region" description="Helical" evidence="8">
    <location>
        <begin position="181"/>
        <end position="201"/>
    </location>
</feature>
<keyword evidence="3" id="KW-0813">Transport</keyword>
<feature type="transmembrane region" description="Helical" evidence="8">
    <location>
        <begin position="37"/>
        <end position="55"/>
    </location>
</feature>
<dbReference type="PANTHER" id="PTHR22911:SF137">
    <property type="entry name" value="SOLUTE CARRIER FAMILY 35 MEMBER G2-RELATED"/>
    <property type="match status" value="1"/>
</dbReference>
<dbReference type="SUPFAM" id="SSF103481">
    <property type="entry name" value="Multidrug resistance efflux transporter EmrE"/>
    <property type="match status" value="2"/>
</dbReference>
<comment type="caution">
    <text evidence="10">The sequence shown here is derived from an EMBL/GenBank/DDBJ whole genome shotgun (WGS) entry which is preliminary data.</text>
</comment>
<dbReference type="InterPro" id="IPR004626">
    <property type="entry name" value="RarD"/>
</dbReference>
<proteinExistence type="inferred from homology"/>
<feature type="transmembrane region" description="Helical" evidence="8">
    <location>
        <begin position="75"/>
        <end position="94"/>
    </location>
</feature>
<feature type="transmembrane region" description="Helical" evidence="8">
    <location>
        <begin position="239"/>
        <end position="263"/>
    </location>
</feature>
<keyword evidence="4" id="KW-1003">Cell membrane</keyword>
<sequence length="312" mass="35182">MQTQQQGALWVFAAYVMWGFMPIYWKSLHHVSSGEILVNRIIWAFLLTVLALLLVGQGKKLVSDLKELWTTQKQFWSLCAASFLVTINWFTYIWAVNHDFIVQASLGYYINPLVSVLLGIVFLKESLNRNQKAAFVLAAVGVTILTFHYGVFPWISFVLAFTFALYGLIKKHIKLNATRGLAIETAFTVPIALIAYGWIFSTGDAVIMDTDPLTIVLLVLTGIATALPLVFFAKGVPSIPLYVTGFLQYIAPTMMLIIGVAIYGETFGKFEWLSFAFIWIALLVFTVPEVLRYAKNKRTMMRLQKQESSHQS</sequence>
<dbReference type="InterPro" id="IPR037185">
    <property type="entry name" value="EmrE-like"/>
</dbReference>
<evidence type="ECO:0000256" key="7">
    <source>
        <dbReference type="ARBA" id="ARBA00023136"/>
    </source>
</evidence>
<evidence type="ECO:0000259" key="9">
    <source>
        <dbReference type="Pfam" id="PF00892"/>
    </source>
</evidence>
<keyword evidence="7 8" id="KW-0472">Membrane</keyword>
<protein>
    <submittedName>
        <fullName evidence="10">EamA family transporter RarD</fullName>
    </submittedName>
</protein>
<evidence type="ECO:0000313" key="11">
    <source>
        <dbReference type="Proteomes" id="UP000659496"/>
    </source>
</evidence>
<evidence type="ECO:0000256" key="8">
    <source>
        <dbReference type="SAM" id="Phobius"/>
    </source>
</evidence>
<keyword evidence="5 8" id="KW-0812">Transmembrane</keyword>
<name>A0ABR8PIF0_9BACL</name>
<dbReference type="EMBL" id="JACSQY010000003">
    <property type="protein sequence ID" value="MBD7907923.1"/>
    <property type="molecule type" value="Genomic_DNA"/>
</dbReference>
<feature type="domain" description="EamA" evidence="9">
    <location>
        <begin position="7"/>
        <end position="146"/>
    </location>
</feature>
<dbReference type="NCBIfam" id="TIGR00688">
    <property type="entry name" value="rarD"/>
    <property type="match status" value="1"/>
</dbReference>
<evidence type="ECO:0000256" key="5">
    <source>
        <dbReference type="ARBA" id="ARBA00022692"/>
    </source>
</evidence>
<dbReference type="Pfam" id="PF00892">
    <property type="entry name" value="EamA"/>
    <property type="match status" value="1"/>
</dbReference>
<dbReference type="InterPro" id="IPR000620">
    <property type="entry name" value="EamA_dom"/>
</dbReference>
<dbReference type="RefSeq" id="WP_191689070.1">
    <property type="nucleotide sequence ID" value="NZ_JACSQY010000003.1"/>
</dbReference>
<organism evidence="10 11">
    <name type="scientific">Sporosarcina gallistercoris</name>
    <dbReference type="NCBI Taxonomy" id="2762245"/>
    <lineage>
        <taxon>Bacteria</taxon>
        <taxon>Bacillati</taxon>
        <taxon>Bacillota</taxon>
        <taxon>Bacilli</taxon>
        <taxon>Bacillales</taxon>
        <taxon>Caryophanaceae</taxon>
        <taxon>Sporosarcina</taxon>
    </lineage>
</organism>
<dbReference type="PANTHER" id="PTHR22911">
    <property type="entry name" value="ACYL-MALONYL CONDENSING ENZYME-RELATED"/>
    <property type="match status" value="1"/>
</dbReference>
<feature type="transmembrane region" description="Helical" evidence="8">
    <location>
        <begin position="7"/>
        <end position="25"/>
    </location>
</feature>
<evidence type="ECO:0000256" key="4">
    <source>
        <dbReference type="ARBA" id="ARBA00022475"/>
    </source>
</evidence>
<evidence type="ECO:0000256" key="1">
    <source>
        <dbReference type="ARBA" id="ARBA00004651"/>
    </source>
</evidence>
<feature type="transmembrane region" description="Helical" evidence="8">
    <location>
        <begin position="153"/>
        <end position="169"/>
    </location>
</feature>
<feature type="transmembrane region" description="Helical" evidence="8">
    <location>
        <begin position="100"/>
        <end position="123"/>
    </location>
</feature>
<feature type="transmembrane region" description="Helical" evidence="8">
    <location>
        <begin position="275"/>
        <end position="294"/>
    </location>
</feature>
<comment type="subcellular location">
    <subcellularLocation>
        <location evidence="1">Cell membrane</location>
        <topology evidence="1">Multi-pass membrane protein</topology>
    </subcellularLocation>
</comment>
<evidence type="ECO:0000256" key="6">
    <source>
        <dbReference type="ARBA" id="ARBA00022989"/>
    </source>
</evidence>
<evidence type="ECO:0000313" key="10">
    <source>
        <dbReference type="EMBL" id="MBD7907923.1"/>
    </source>
</evidence>
<evidence type="ECO:0000256" key="3">
    <source>
        <dbReference type="ARBA" id="ARBA00022448"/>
    </source>
</evidence>
<dbReference type="Proteomes" id="UP000659496">
    <property type="component" value="Unassembled WGS sequence"/>
</dbReference>
<gene>
    <name evidence="10" type="primary">rarD</name>
    <name evidence="10" type="ORF">H9659_06245</name>
</gene>
<accession>A0ABR8PIF0</accession>
<evidence type="ECO:0000256" key="2">
    <source>
        <dbReference type="ARBA" id="ARBA00007362"/>
    </source>
</evidence>
<feature type="transmembrane region" description="Helical" evidence="8">
    <location>
        <begin position="213"/>
        <end position="232"/>
    </location>
</feature>
<reference evidence="10 11" key="1">
    <citation type="submission" date="2020-08" db="EMBL/GenBank/DDBJ databases">
        <title>A Genomic Blueprint of the Chicken Gut Microbiome.</title>
        <authorList>
            <person name="Gilroy R."/>
            <person name="Ravi A."/>
            <person name="Getino M."/>
            <person name="Pursley I."/>
            <person name="Horton D.L."/>
            <person name="Alikhan N.-F."/>
            <person name="Baker D."/>
            <person name="Gharbi K."/>
            <person name="Hall N."/>
            <person name="Watson M."/>
            <person name="Adriaenssens E.M."/>
            <person name="Foster-Nyarko E."/>
            <person name="Jarju S."/>
            <person name="Secka A."/>
            <person name="Antonio M."/>
            <person name="Oren A."/>
            <person name="Chaudhuri R."/>
            <person name="La Ragione R.M."/>
            <person name="Hildebrand F."/>
            <person name="Pallen M.J."/>
        </authorList>
    </citation>
    <scope>NUCLEOTIDE SEQUENCE [LARGE SCALE GENOMIC DNA]</scope>
    <source>
        <strain evidence="10 11">Sa3CUA8</strain>
    </source>
</reference>
<keyword evidence="6 8" id="KW-1133">Transmembrane helix</keyword>
<keyword evidence="11" id="KW-1185">Reference proteome</keyword>
<feature type="transmembrane region" description="Helical" evidence="8">
    <location>
        <begin position="130"/>
        <end position="147"/>
    </location>
</feature>